<dbReference type="PANTHER" id="PTHR47739:SF1">
    <property type="entry name" value="TRNA1(VAL) (ADENINE(37)-N6)-METHYLTRANSFERASE"/>
    <property type="match status" value="1"/>
</dbReference>
<evidence type="ECO:0000256" key="3">
    <source>
        <dbReference type="SAM" id="MobiDB-lite"/>
    </source>
</evidence>
<protein>
    <recommendedName>
        <fullName evidence="4">Methyltransferase small domain-containing protein</fullName>
    </recommendedName>
</protein>
<keyword evidence="1" id="KW-0489">Methyltransferase</keyword>
<dbReference type="PANTHER" id="PTHR47739">
    <property type="entry name" value="TRNA1(VAL) (ADENINE(37)-N6)-METHYLTRANSFERASE"/>
    <property type="match status" value="1"/>
</dbReference>
<keyword evidence="1" id="KW-0808">Transferase</keyword>
<keyword evidence="2" id="KW-0949">S-adenosyl-L-methionine</keyword>
<dbReference type="InterPro" id="IPR029063">
    <property type="entry name" value="SAM-dependent_MTases_sf"/>
</dbReference>
<dbReference type="GO" id="GO:0008168">
    <property type="term" value="F:methyltransferase activity"/>
    <property type="evidence" value="ECO:0007669"/>
    <property type="project" value="UniProtKB-KW"/>
</dbReference>
<accession>A0A1E3VYK7</accession>
<dbReference type="Gene3D" id="3.40.50.150">
    <property type="entry name" value="Vaccinia Virus protein VP39"/>
    <property type="match status" value="1"/>
</dbReference>
<reference evidence="5 6" key="1">
    <citation type="journal article" date="2016" name="Environ. Microbiol.">
        <title>New Methyloceanibacter diversity from North Sea sediments includes methanotroph containing solely the soluble methane monooxygenase.</title>
        <authorList>
            <person name="Vekeman B."/>
            <person name="Kerckhof F.M."/>
            <person name="Cremers G."/>
            <person name="de Vos P."/>
            <person name="Vandamme P."/>
            <person name="Boon N."/>
            <person name="Op den Camp H.J."/>
            <person name="Heylen K."/>
        </authorList>
    </citation>
    <scope>NUCLEOTIDE SEQUENCE [LARGE SCALE GENOMIC DNA]</scope>
    <source>
        <strain evidence="5 6">R-67177</strain>
    </source>
</reference>
<dbReference type="InterPro" id="IPR050210">
    <property type="entry name" value="tRNA_Adenine-N(6)_MTase"/>
</dbReference>
<dbReference type="EMBL" id="LPWD01000448">
    <property type="protein sequence ID" value="ODR98361.1"/>
    <property type="molecule type" value="Genomic_DNA"/>
</dbReference>
<evidence type="ECO:0000313" key="5">
    <source>
        <dbReference type="EMBL" id="ODR98361.1"/>
    </source>
</evidence>
<dbReference type="GO" id="GO:0032259">
    <property type="term" value="P:methylation"/>
    <property type="evidence" value="ECO:0007669"/>
    <property type="project" value="UniProtKB-KW"/>
</dbReference>
<dbReference type="AlphaFoldDB" id="A0A1E3VYK7"/>
<feature type="domain" description="Methyltransferase small" evidence="4">
    <location>
        <begin position="2"/>
        <end position="114"/>
    </location>
</feature>
<evidence type="ECO:0000256" key="1">
    <source>
        <dbReference type="ARBA" id="ARBA00022603"/>
    </source>
</evidence>
<keyword evidence="6" id="KW-1185">Reference proteome</keyword>
<name>A0A1E3VYK7_9HYPH</name>
<organism evidence="5 6">
    <name type="scientific">Methyloceanibacter marginalis</name>
    <dbReference type="NCBI Taxonomy" id="1774971"/>
    <lineage>
        <taxon>Bacteria</taxon>
        <taxon>Pseudomonadati</taxon>
        <taxon>Pseudomonadota</taxon>
        <taxon>Alphaproteobacteria</taxon>
        <taxon>Hyphomicrobiales</taxon>
        <taxon>Hyphomicrobiaceae</taxon>
        <taxon>Methyloceanibacter</taxon>
    </lineage>
</organism>
<dbReference type="Pfam" id="PF05175">
    <property type="entry name" value="MTS"/>
    <property type="match status" value="1"/>
</dbReference>
<gene>
    <name evidence="5" type="ORF">AUC71_03920</name>
</gene>
<proteinExistence type="predicted"/>
<dbReference type="RefSeq" id="WP_069624991.1">
    <property type="nucleotide sequence ID" value="NZ_LPWD01000448.1"/>
</dbReference>
<dbReference type="Proteomes" id="UP000095042">
    <property type="component" value="Unassembled WGS sequence"/>
</dbReference>
<evidence type="ECO:0000313" key="6">
    <source>
        <dbReference type="Proteomes" id="UP000095042"/>
    </source>
</evidence>
<evidence type="ECO:0000259" key="4">
    <source>
        <dbReference type="Pfam" id="PF05175"/>
    </source>
</evidence>
<sequence length="243" mass="25152">MFLAAAVDAQAGEAVLDAGAGVGVAGLCLLTRVRRPPRPRVEIDARQCALAAENAERNGLSDRFAAIQADITAPARDLAAAGLIREGYGQVMANPPFYVEGAVRIAPDAARAAAHVMPPGELGRWVKFLTTMAAPKGTLTVIHRADCLGALLDFLQDRFGDLAVFPLFPKAAEPAVRVIVQGRKGSRAGLRLLAGLVLHGPDGAYTAEAEAVLRGGEALSLGAPGKKGRRPGGTGGSPNLPER</sequence>
<feature type="region of interest" description="Disordered" evidence="3">
    <location>
        <begin position="219"/>
        <end position="243"/>
    </location>
</feature>
<evidence type="ECO:0000256" key="2">
    <source>
        <dbReference type="ARBA" id="ARBA00022691"/>
    </source>
</evidence>
<dbReference type="OrthoDB" id="5489421at2"/>
<dbReference type="SUPFAM" id="SSF53335">
    <property type="entry name" value="S-adenosyl-L-methionine-dependent methyltransferases"/>
    <property type="match status" value="1"/>
</dbReference>
<comment type="caution">
    <text evidence="5">The sequence shown here is derived from an EMBL/GenBank/DDBJ whole genome shotgun (WGS) entry which is preliminary data.</text>
</comment>
<dbReference type="InterPro" id="IPR007848">
    <property type="entry name" value="Small_mtfrase_dom"/>
</dbReference>